<feature type="region of interest" description="Disordered" evidence="8">
    <location>
        <begin position="149"/>
        <end position="168"/>
    </location>
</feature>
<evidence type="ECO:0000259" key="11">
    <source>
        <dbReference type="PROSITE" id="PS51194"/>
    </source>
</evidence>
<dbReference type="SUPFAM" id="SSF57850">
    <property type="entry name" value="RING/U-box"/>
    <property type="match status" value="1"/>
</dbReference>
<feature type="domain" description="RING-type" evidence="9">
    <location>
        <begin position="791"/>
        <end position="842"/>
    </location>
</feature>
<dbReference type="Gene3D" id="3.40.50.10810">
    <property type="entry name" value="Tandem AAA-ATPase domain"/>
    <property type="match status" value="1"/>
</dbReference>
<evidence type="ECO:0000256" key="3">
    <source>
        <dbReference type="ARBA" id="ARBA00022801"/>
    </source>
</evidence>
<feature type="compositionally biased region" description="Acidic residues" evidence="8">
    <location>
        <begin position="878"/>
        <end position="895"/>
    </location>
</feature>
<dbReference type="Gene3D" id="3.30.40.10">
    <property type="entry name" value="Zinc/RING finger domain, C3HC4 (zinc finger)"/>
    <property type="match status" value="1"/>
</dbReference>
<dbReference type="PROSITE" id="PS51192">
    <property type="entry name" value="HELICASE_ATP_BIND_1"/>
    <property type="match status" value="1"/>
</dbReference>
<dbReference type="PANTHER" id="PTHR45626">
    <property type="entry name" value="TRANSCRIPTION TERMINATION FACTOR 2-RELATED"/>
    <property type="match status" value="1"/>
</dbReference>
<dbReference type="Pfam" id="PF13920">
    <property type="entry name" value="zf-C3HC4_3"/>
    <property type="match status" value="1"/>
</dbReference>
<dbReference type="SMART" id="SM00490">
    <property type="entry name" value="HELICc"/>
    <property type="match status" value="1"/>
</dbReference>
<feature type="region of interest" description="Disordered" evidence="8">
    <location>
        <begin position="198"/>
        <end position="266"/>
    </location>
</feature>
<feature type="region of interest" description="Disordered" evidence="8">
    <location>
        <begin position="50"/>
        <end position="119"/>
    </location>
</feature>
<organism evidence="12 13">
    <name type="scientific">Peltaster fructicola</name>
    <dbReference type="NCBI Taxonomy" id="286661"/>
    <lineage>
        <taxon>Eukaryota</taxon>
        <taxon>Fungi</taxon>
        <taxon>Dikarya</taxon>
        <taxon>Ascomycota</taxon>
        <taxon>Pezizomycotina</taxon>
        <taxon>Dothideomycetes</taxon>
        <taxon>Dothideomycetes incertae sedis</taxon>
        <taxon>Peltaster</taxon>
    </lineage>
</organism>
<dbReference type="GO" id="GO:0008270">
    <property type="term" value="F:zinc ion binding"/>
    <property type="evidence" value="ECO:0007669"/>
    <property type="project" value="UniProtKB-KW"/>
</dbReference>
<keyword evidence="3" id="KW-0378">Hydrolase</keyword>
<evidence type="ECO:0000256" key="7">
    <source>
        <dbReference type="SAM" id="Coils"/>
    </source>
</evidence>
<evidence type="ECO:0000256" key="6">
    <source>
        <dbReference type="PROSITE-ProRule" id="PRU00175"/>
    </source>
</evidence>
<dbReference type="SMART" id="SM00487">
    <property type="entry name" value="DEXDc"/>
    <property type="match status" value="1"/>
</dbReference>
<evidence type="ECO:0000256" key="5">
    <source>
        <dbReference type="ARBA" id="ARBA00022840"/>
    </source>
</evidence>
<protein>
    <recommendedName>
        <fullName evidence="14">RING-type domain-containing protein</fullName>
    </recommendedName>
</protein>
<dbReference type="InterPro" id="IPR050628">
    <property type="entry name" value="SNF2_RAD54_helicase_TF"/>
</dbReference>
<dbReference type="CDD" id="cd18793">
    <property type="entry name" value="SF2_C_SNF"/>
    <property type="match status" value="1"/>
</dbReference>
<dbReference type="GO" id="GO:0008094">
    <property type="term" value="F:ATP-dependent activity, acting on DNA"/>
    <property type="evidence" value="ECO:0007669"/>
    <property type="project" value="TreeGrafter"/>
</dbReference>
<dbReference type="SMART" id="SM00184">
    <property type="entry name" value="RING"/>
    <property type="match status" value="1"/>
</dbReference>
<dbReference type="GO" id="GO:0005634">
    <property type="term" value="C:nucleus"/>
    <property type="evidence" value="ECO:0007669"/>
    <property type="project" value="TreeGrafter"/>
</dbReference>
<feature type="domain" description="Helicase ATP-binding" evidence="10">
    <location>
        <begin position="467"/>
        <end position="656"/>
    </location>
</feature>
<dbReference type="CDD" id="cd18008">
    <property type="entry name" value="DEXDc_SHPRH-like"/>
    <property type="match status" value="1"/>
</dbReference>
<proteinExistence type="inferred from homology"/>
<feature type="compositionally biased region" description="Basic residues" evidence="8">
    <location>
        <begin position="950"/>
        <end position="962"/>
    </location>
</feature>
<feature type="region of interest" description="Disordered" evidence="8">
    <location>
        <begin position="870"/>
        <end position="962"/>
    </location>
</feature>
<evidence type="ECO:0000259" key="10">
    <source>
        <dbReference type="PROSITE" id="PS51192"/>
    </source>
</evidence>
<evidence type="ECO:0000256" key="1">
    <source>
        <dbReference type="ARBA" id="ARBA00007025"/>
    </source>
</evidence>
<dbReference type="GO" id="GO:0005737">
    <property type="term" value="C:cytoplasm"/>
    <property type="evidence" value="ECO:0007669"/>
    <property type="project" value="TreeGrafter"/>
</dbReference>
<dbReference type="EMBL" id="CP051140">
    <property type="protein sequence ID" value="QIW97953.1"/>
    <property type="molecule type" value="Genomic_DNA"/>
</dbReference>
<evidence type="ECO:0000256" key="4">
    <source>
        <dbReference type="ARBA" id="ARBA00022806"/>
    </source>
</evidence>
<dbReference type="InterPro" id="IPR000330">
    <property type="entry name" value="SNF2_N"/>
</dbReference>
<evidence type="ECO:0008006" key="14">
    <source>
        <dbReference type="Google" id="ProtNLM"/>
    </source>
</evidence>
<feature type="compositionally biased region" description="Acidic residues" evidence="8">
    <location>
        <begin position="909"/>
        <end position="931"/>
    </location>
</feature>
<dbReference type="GO" id="GO:0004386">
    <property type="term" value="F:helicase activity"/>
    <property type="evidence" value="ECO:0007669"/>
    <property type="project" value="UniProtKB-KW"/>
</dbReference>
<evidence type="ECO:0000256" key="8">
    <source>
        <dbReference type="SAM" id="MobiDB-lite"/>
    </source>
</evidence>
<comment type="similarity">
    <text evidence="1">Belongs to the SNF2/RAD54 helicase family.</text>
</comment>
<evidence type="ECO:0000259" key="9">
    <source>
        <dbReference type="PROSITE" id="PS50089"/>
    </source>
</evidence>
<dbReference type="OrthoDB" id="423559at2759"/>
<keyword evidence="2" id="KW-0547">Nucleotide-binding</keyword>
<feature type="domain" description="Helicase C-terminal" evidence="11">
    <location>
        <begin position="1018"/>
        <end position="1180"/>
    </location>
</feature>
<dbReference type="InterPro" id="IPR013083">
    <property type="entry name" value="Znf_RING/FYVE/PHD"/>
</dbReference>
<dbReference type="PROSITE" id="PS51194">
    <property type="entry name" value="HELICASE_CTER"/>
    <property type="match status" value="1"/>
</dbReference>
<dbReference type="InterPro" id="IPR001841">
    <property type="entry name" value="Znf_RING"/>
</dbReference>
<keyword evidence="5" id="KW-0067">ATP-binding</keyword>
<gene>
    <name evidence="12" type="ORF">AMS68_003471</name>
</gene>
<dbReference type="InterPro" id="IPR001650">
    <property type="entry name" value="Helicase_C-like"/>
</dbReference>
<feature type="coiled-coil region" evidence="7">
    <location>
        <begin position="1141"/>
        <end position="1169"/>
    </location>
</feature>
<dbReference type="PANTHER" id="PTHR45626:SF16">
    <property type="entry name" value="ATP-DEPENDENT HELICASE ULS1"/>
    <property type="match status" value="1"/>
</dbReference>
<feature type="compositionally biased region" description="Polar residues" evidence="8">
    <location>
        <begin position="254"/>
        <end position="266"/>
    </location>
</feature>
<dbReference type="SUPFAM" id="SSF52540">
    <property type="entry name" value="P-loop containing nucleoside triphosphate hydrolases"/>
    <property type="match status" value="2"/>
</dbReference>
<name>A0A6H0XT91_9PEZI</name>
<dbReference type="GO" id="GO:0000724">
    <property type="term" value="P:double-strand break repair via homologous recombination"/>
    <property type="evidence" value="ECO:0007669"/>
    <property type="project" value="TreeGrafter"/>
</dbReference>
<feature type="compositionally biased region" description="Polar residues" evidence="8">
    <location>
        <begin position="198"/>
        <end position="214"/>
    </location>
</feature>
<evidence type="ECO:0000256" key="2">
    <source>
        <dbReference type="ARBA" id="ARBA00022741"/>
    </source>
</evidence>
<feature type="compositionally biased region" description="Polar residues" evidence="8">
    <location>
        <begin position="50"/>
        <end position="78"/>
    </location>
</feature>
<evidence type="ECO:0000313" key="12">
    <source>
        <dbReference type="EMBL" id="QIW97953.1"/>
    </source>
</evidence>
<dbReference type="PROSITE" id="PS50089">
    <property type="entry name" value="ZF_RING_2"/>
    <property type="match status" value="1"/>
</dbReference>
<dbReference type="CDD" id="cd16449">
    <property type="entry name" value="RING-HC"/>
    <property type="match status" value="1"/>
</dbReference>
<dbReference type="InterPro" id="IPR038718">
    <property type="entry name" value="SNF2-like_sf"/>
</dbReference>
<keyword evidence="6" id="KW-0862">Zinc</keyword>
<keyword evidence="13" id="KW-1185">Reference proteome</keyword>
<dbReference type="AlphaFoldDB" id="A0A6H0XT91"/>
<dbReference type="InterPro" id="IPR014001">
    <property type="entry name" value="Helicase_ATP-bd"/>
</dbReference>
<dbReference type="InterPro" id="IPR027417">
    <property type="entry name" value="P-loop_NTPase"/>
</dbReference>
<keyword evidence="7" id="KW-0175">Coiled coil</keyword>
<evidence type="ECO:0000313" key="13">
    <source>
        <dbReference type="Proteomes" id="UP000503462"/>
    </source>
</evidence>
<reference evidence="12 13" key="1">
    <citation type="journal article" date="2016" name="Sci. Rep.">
        <title>Peltaster fructicola genome reveals evolution from an invasive phytopathogen to an ectophytic parasite.</title>
        <authorList>
            <person name="Xu C."/>
            <person name="Chen H."/>
            <person name="Gleason M.L."/>
            <person name="Xu J.R."/>
            <person name="Liu H."/>
            <person name="Zhang R."/>
            <person name="Sun G."/>
        </authorList>
    </citation>
    <scope>NUCLEOTIDE SEQUENCE [LARGE SCALE GENOMIC DNA]</scope>
    <source>
        <strain evidence="12 13">LNHT1506</strain>
    </source>
</reference>
<dbReference type="GO" id="GO:0005524">
    <property type="term" value="F:ATP binding"/>
    <property type="evidence" value="ECO:0007669"/>
    <property type="project" value="UniProtKB-KW"/>
</dbReference>
<keyword evidence="4" id="KW-0347">Helicase</keyword>
<sequence>MASLAPDASAAEIEDEIAFQQVLINSLDRDADDFDHRFKELSEQVQELQTRLEEAQSSPRRLQEQGTSMNGTFGQPQQHFAAYSTKRPMSSLVDASDRPSKRHTPSPLPHGGTLDHTERARLRQYAAEASLRRQAEQRRSDEEFARQVSRSWSSEVALAGPSTPALPATQATQPVYQSTLNHDGTVLPSIRPLLNEARSNSSQTSLGSLNQTLPQIKAEPRQSTDLSHRPRLSTSDVVDLTADSDDERTILPNRYSQPNPAPVPSSSRNPFMQLPSQFPNQYSVPGAFPGMPNGITKPAPPFTSWQQASLQAAMQARAANSQHNSERAALLQRVQASTGTALQRARMVGSELTSQLGQLTQLINGSQRNPYYLDDGDEEDDDLVYQGSSWRAPLRPDPYANHADLFRQRYEQLEQYNPEKTKEELDALLMNIRPDEELPDHLLVSTPEAMTIKLHKYQELGLTWLQKSEEGSNKGGILADDMGLGKTIQMISLIVTKKSVDPRCKTTLIVAPVALLRQWKQEIESKVKGGRHALSVFIHHGASKKQHWRELQQYDVVITTFGSLAAELKRYEKFALRKRNDTQARPRKDEQCTLIDPDARWYRVILDEAQCIKNKSTQTAKAAFMLKATYRFCMTGTPMMNNVTELYSLINFLRIKPYCSWEKFNIDFARPLKNNNDDSRADAMKMLQVLCKAVMLRRTKKSEYRGKPILVLPERTTEVDHATFDDDEQNLYDSLEQRTQITFNKYLRTGTVGRSYSAILVLLLRLRQACCHPHLIKDFSVGGYWEGNFECPICMDACINPAIFIPCGHDTCRDCYVKLADPSAAIREGNEGGAKARCPHCRGDIDPKRITDFVSFKRVHMPELLTEEEKAQFGVIEDGSETESEVDDSETESEFEDKTLGGFIVKNDEGEDSETESEAEEANLDDLEAEEMPEKKSKKAAKKDKTGKDKKGKGKGKGKAKAKPQLTLAELKKLANRNSKARRKYLRRLREDYKDSAKIRKMMELLHSIINAPEDEKAYDKKPFEIKNSGEKILIFSQWTSLLDLCEVEIDRQCWDYRRYDGSMNAKMRADAVDDFKDTKKNVRIMLVSLKAGNAGLNLNVASQVIILDPFWNPYIEEQAIDRAHRIGQTRPVKVHRVLVEKTVEDRILDLQENKRKLIEQALDEQQASQLSRLGAQELAYLFGVTRNITDRVNYNEAGR</sequence>
<dbReference type="Gene3D" id="3.40.50.300">
    <property type="entry name" value="P-loop containing nucleotide triphosphate hydrolases"/>
    <property type="match status" value="1"/>
</dbReference>
<feature type="compositionally biased region" description="Basic and acidic residues" evidence="8">
    <location>
        <begin position="218"/>
        <end position="228"/>
    </location>
</feature>
<keyword evidence="6" id="KW-0479">Metal-binding</keyword>
<dbReference type="InterPro" id="IPR049730">
    <property type="entry name" value="SNF2/RAD54-like_C"/>
</dbReference>
<accession>A0A6H0XT91</accession>
<dbReference type="Proteomes" id="UP000503462">
    <property type="component" value="Chromosome 2"/>
</dbReference>
<dbReference type="Pfam" id="PF00176">
    <property type="entry name" value="SNF2-rel_dom"/>
    <property type="match status" value="1"/>
</dbReference>
<keyword evidence="6" id="KW-0863">Zinc-finger</keyword>
<dbReference type="Pfam" id="PF00271">
    <property type="entry name" value="Helicase_C"/>
    <property type="match status" value="1"/>
</dbReference>
<dbReference type="GO" id="GO:0016787">
    <property type="term" value="F:hydrolase activity"/>
    <property type="evidence" value="ECO:0007669"/>
    <property type="project" value="UniProtKB-KW"/>
</dbReference>